<keyword evidence="14 18" id="KW-1133">Transmembrane helix</keyword>
<dbReference type="NCBIfam" id="TIGR02968">
    <property type="entry name" value="succ_dehyd_anc"/>
    <property type="match status" value="1"/>
</dbReference>
<comment type="cofactor">
    <cofactor evidence="1">
        <name>heme</name>
        <dbReference type="ChEBI" id="CHEBI:30413"/>
    </cofactor>
</comment>
<evidence type="ECO:0000256" key="9">
    <source>
        <dbReference type="ARBA" id="ARBA00022532"/>
    </source>
</evidence>
<accession>A0ABV8QIP4</accession>
<dbReference type="EMBL" id="JBHSDI010000011">
    <property type="protein sequence ID" value="MFC4258934.1"/>
    <property type="molecule type" value="Genomic_DNA"/>
</dbReference>
<feature type="transmembrane region" description="Helical" evidence="18">
    <location>
        <begin position="93"/>
        <end position="115"/>
    </location>
</feature>
<keyword evidence="16 17" id="KW-0472">Membrane</keyword>
<evidence type="ECO:0000313" key="20">
    <source>
        <dbReference type="Proteomes" id="UP001595798"/>
    </source>
</evidence>
<dbReference type="CDD" id="cd03494">
    <property type="entry name" value="SQR_TypeC_SdhD"/>
    <property type="match status" value="1"/>
</dbReference>
<dbReference type="InterPro" id="IPR014312">
    <property type="entry name" value="Succ_DH_anchor"/>
</dbReference>
<keyword evidence="15" id="KW-0408">Iron</keyword>
<sequence>MGMAVNSVTNLGRSGVYDWMVQRVSAYVLALYTIFLLGFMLTTDVDYEAWAGLFGQTWFRIFSLGTLIALGGHAWVGLWTVSTDYIKATLPRFLVQAVCGTVMFVYVVWGIQILWGL</sequence>
<dbReference type="Pfam" id="PF01127">
    <property type="entry name" value="Sdh_cyt"/>
    <property type="match status" value="1"/>
</dbReference>
<evidence type="ECO:0000256" key="1">
    <source>
        <dbReference type="ARBA" id="ARBA00001971"/>
    </source>
</evidence>
<dbReference type="PANTHER" id="PTHR38689:SF1">
    <property type="entry name" value="SUCCINATE DEHYDROGENASE HYDROPHOBIC MEMBRANE ANCHOR SUBUNIT"/>
    <property type="match status" value="1"/>
</dbReference>
<dbReference type="PIRSF" id="PIRSF000169">
    <property type="entry name" value="SDH_D"/>
    <property type="match status" value="1"/>
</dbReference>
<evidence type="ECO:0000313" key="19">
    <source>
        <dbReference type="EMBL" id="MFC4258934.1"/>
    </source>
</evidence>
<evidence type="ECO:0000256" key="18">
    <source>
        <dbReference type="SAM" id="Phobius"/>
    </source>
</evidence>
<protein>
    <recommendedName>
        <fullName evidence="5 17">Succinate dehydrogenase hydrophobic membrane anchor subunit</fullName>
    </recommendedName>
</protein>
<evidence type="ECO:0000256" key="5">
    <source>
        <dbReference type="ARBA" id="ARBA00019425"/>
    </source>
</evidence>
<evidence type="ECO:0000256" key="4">
    <source>
        <dbReference type="ARBA" id="ARBA00005163"/>
    </source>
</evidence>
<evidence type="ECO:0000256" key="11">
    <source>
        <dbReference type="ARBA" id="ARBA00022692"/>
    </source>
</evidence>
<keyword evidence="13 17" id="KW-0249">Electron transport</keyword>
<dbReference type="RefSeq" id="WP_379886475.1">
    <property type="nucleotide sequence ID" value="NZ_JBHSDI010000011.1"/>
</dbReference>
<keyword evidence="10" id="KW-0349">Heme</keyword>
<evidence type="ECO:0000256" key="10">
    <source>
        <dbReference type="ARBA" id="ARBA00022617"/>
    </source>
</evidence>
<evidence type="ECO:0000256" key="16">
    <source>
        <dbReference type="ARBA" id="ARBA00023136"/>
    </source>
</evidence>
<gene>
    <name evidence="19" type="primary">sdhD</name>
    <name evidence="19" type="ORF">ACFOZ5_07820</name>
</gene>
<evidence type="ECO:0000256" key="17">
    <source>
        <dbReference type="PIRNR" id="PIRNR000169"/>
    </source>
</evidence>
<evidence type="ECO:0000256" key="8">
    <source>
        <dbReference type="ARBA" id="ARBA00022519"/>
    </source>
</evidence>
<comment type="caution">
    <text evidence="19">The sequence shown here is derived from an EMBL/GenBank/DDBJ whole genome shotgun (WGS) entry which is preliminary data.</text>
</comment>
<reference evidence="20" key="1">
    <citation type="journal article" date="2019" name="Int. J. Syst. Evol. Microbiol.">
        <title>The Global Catalogue of Microorganisms (GCM) 10K type strain sequencing project: providing services to taxonomists for standard genome sequencing and annotation.</title>
        <authorList>
            <consortium name="The Broad Institute Genomics Platform"/>
            <consortium name="The Broad Institute Genome Sequencing Center for Infectious Disease"/>
            <person name="Wu L."/>
            <person name="Ma J."/>
        </authorList>
    </citation>
    <scope>NUCLEOTIDE SEQUENCE [LARGE SCALE GENOMIC DNA]</scope>
    <source>
        <strain evidence="20">CECT 7297</strain>
    </source>
</reference>
<organism evidence="19 20">
    <name type="scientific">Marinobacter lacisalsi</name>
    <dbReference type="NCBI Taxonomy" id="475979"/>
    <lineage>
        <taxon>Bacteria</taxon>
        <taxon>Pseudomonadati</taxon>
        <taxon>Pseudomonadota</taxon>
        <taxon>Gammaproteobacteria</taxon>
        <taxon>Pseudomonadales</taxon>
        <taxon>Marinobacteraceae</taxon>
        <taxon>Marinobacter</taxon>
    </lineage>
</organism>
<evidence type="ECO:0000256" key="7">
    <source>
        <dbReference type="ARBA" id="ARBA00022475"/>
    </source>
</evidence>
<evidence type="ECO:0000256" key="12">
    <source>
        <dbReference type="ARBA" id="ARBA00022723"/>
    </source>
</evidence>
<keyword evidence="11 18" id="KW-0812">Transmembrane</keyword>
<evidence type="ECO:0000256" key="15">
    <source>
        <dbReference type="ARBA" id="ARBA00023004"/>
    </source>
</evidence>
<keyword evidence="12" id="KW-0479">Metal-binding</keyword>
<comment type="function">
    <text evidence="2 17">Membrane-anchoring subunit of succinate dehydrogenase (SDH).</text>
</comment>
<evidence type="ECO:0000256" key="13">
    <source>
        <dbReference type="ARBA" id="ARBA00022982"/>
    </source>
</evidence>
<dbReference type="Gene3D" id="1.20.1300.10">
    <property type="entry name" value="Fumarate reductase/succinate dehydrogenase, transmembrane subunit"/>
    <property type="match status" value="1"/>
</dbReference>
<evidence type="ECO:0000256" key="3">
    <source>
        <dbReference type="ARBA" id="ARBA00004429"/>
    </source>
</evidence>
<keyword evidence="8 17" id="KW-0997">Cell inner membrane</keyword>
<feature type="transmembrane region" description="Helical" evidence="18">
    <location>
        <begin position="61"/>
        <end position="81"/>
    </location>
</feature>
<keyword evidence="20" id="KW-1185">Reference proteome</keyword>
<dbReference type="PANTHER" id="PTHR38689">
    <property type="entry name" value="SUCCINATE DEHYDROGENASE HYDROPHOBIC MEMBRANE ANCHOR SUBUNIT"/>
    <property type="match status" value="1"/>
</dbReference>
<comment type="subcellular location">
    <subcellularLocation>
        <location evidence="3 17">Cell inner membrane</location>
        <topology evidence="3 17">Multi-pass membrane protein</topology>
    </subcellularLocation>
</comment>
<evidence type="ECO:0000256" key="14">
    <source>
        <dbReference type="ARBA" id="ARBA00022989"/>
    </source>
</evidence>
<proteinExistence type="predicted"/>
<dbReference type="InterPro" id="IPR000701">
    <property type="entry name" value="SuccDH_FuR_B_TM-su"/>
</dbReference>
<keyword evidence="6 17" id="KW-0813">Transport</keyword>
<keyword evidence="9 17" id="KW-0816">Tricarboxylic acid cycle</keyword>
<evidence type="ECO:0000256" key="6">
    <source>
        <dbReference type="ARBA" id="ARBA00022448"/>
    </source>
</evidence>
<dbReference type="InterPro" id="IPR034804">
    <property type="entry name" value="SQR/QFR_C/D"/>
</dbReference>
<keyword evidence="7 17" id="KW-1003">Cell membrane</keyword>
<evidence type="ECO:0000256" key="2">
    <source>
        <dbReference type="ARBA" id="ARBA00004050"/>
    </source>
</evidence>
<dbReference type="Proteomes" id="UP001595798">
    <property type="component" value="Unassembled WGS sequence"/>
</dbReference>
<comment type="pathway">
    <text evidence="4 17">Carbohydrate metabolism; tricarboxylic acid cycle.</text>
</comment>
<dbReference type="SUPFAM" id="SSF81343">
    <property type="entry name" value="Fumarate reductase respiratory complex transmembrane subunits"/>
    <property type="match status" value="1"/>
</dbReference>
<name>A0ABV8QIP4_9GAMM</name>
<feature type="transmembrane region" description="Helical" evidence="18">
    <location>
        <begin position="21"/>
        <end position="41"/>
    </location>
</feature>